<accession>A0A1R3XC20</accession>
<name>A0A1R3XC20_9RHOB</name>
<evidence type="ECO:0000259" key="1">
    <source>
        <dbReference type="Pfam" id="PF04230"/>
    </source>
</evidence>
<evidence type="ECO:0000313" key="3">
    <source>
        <dbReference type="Proteomes" id="UP000192455"/>
    </source>
</evidence>
<evidence type="ECO:0000313" key="2">
    <source>
        <dbReference type="EMBL" id="SIT87123.1"/>
    </source>
</evidence>
<dbReference type="InterPro" id="IPR007345">
    <property type="entry name" value="Polysacch_pyruvyl_Trfase"/>
</dbReference>
<sequence>MGITSHGREGARENTGNFLHGFAARHIIGEYRNLYPNKMTDEAVEQLRSELTHVVFVAATSIMVNDTTTLAKGHTKLANAIEKLGLPVVVFGLGAQARIGQSVSTAVVAPETKRLLSVLSHHSPKIAVRGEFTAELCKHLGIDNVEVIGCQSCFISRRPDFRMTELTAPPRTERTVVNLTRHSQELPLLLQAIEGGATYIGQSSHFEYEIARMAEGITPDNLPEDVKALMTEGVKRIVNSGALDFVGFHSYVRRKFFQYYSMEPWFERLRGGFDACIGTRFHGNMASMQSGVPSLWIVHDSRTQEFCDYLGLPQAPLQAVRDGLTIADLFDRYYETETFAKKYPANYARFYDYLTEHGVPHKLAMPLKN</sequence>
<dbReference type="GO" id="GO:0016740">
    <property type="term" value="F:transferase activity"/>
    <property type="evidence" value="ECO:0007669"/>
    <property type="project" value="UniProtKB-KW"/>
</dbReference>
<dbReference type="EMBL" id="FTPS01000005">
    <property type="protein sequence ID" value="SIT87123.1"/>
    <property type="molecule type" value="Genomic_DNA"/>
</dbReference>
<feature type="domain" description="Polysaccharide pyruvyl transferase" evidence="1">
    <location>
        <begin position="73"/>
        <end position="301"/>
    </location>
</feature>
<protein>
    <submittedName>
        <fullName evidence="2">Polysaccharide pyruvyl transferase</fullName>
    </submittedName>
</protein>
<dbReference type="Pfam" id="PF04230">
    <property type="entry name" value="PS_pyruv_trans"/>
    <property type="match status" value="1"/>
</dbReference>
<keyword evidence="3" id="KW-1185">Reference proteome</keyword>
<dbReference type="STRING" id="515897.SAMN05421849_2579"/>
<gene>
    <name evidence="2" type="ORF">SAMN05421849_2579</name>
</gene>
<dbReference type="Proteomes" id="UP000192455">
    <property type="component" value="Unassembled WGS sequence"/>
</dbReference>
<dbReference type="AlphaFoldDB" id="A0A1R3XC20"/>
<proteinExistence type="predicted"/>
<reference evidence="2 3" key="1">
    <citation type="submission" date="2017-01" db="EMBL/GenBank/DDBJ databases">
        <authorList>
            <person name="Mah S.A."/>
            <person name="Swanson W.J."/>
            <person name="Moy G.W."/>
            <person name="Vacquier V.D."/>
        </authorList>
    </citation>
    <scope>NUCLEOTIDE SEQUENCE [LARGE SCALE GENOMIC DNA]</scope>
    <source>
        <strain evidence="2 3">DSM 21219</strain>
    </source>
</reference>
<keyword evidence="2" id="KW-0808">Transferase</keyword>
<organism evidence="2 3">
    <name type="scientific">Pontibaca methylaminivorans</name>
    <dbReference type="NCBI Taxonomy" id="515897"/>
    <lineage>
        <taxon>Bacteria</taxon>
        <taxon>Pseudomonadati</taxon>
        <taxon>Pseudomonadota</taxon>
        <taxon>Alphaproteobacteria</taxon>
        <taxon>Rhodobacterales</taxon>
        <taxon>Roseobacteraceae</taxon>
        <taxon>Pontibaca</taxon>
    </lineage>
</organism>